<dbReference type="EMBL" id="KN832581">
    <property type="protein sequence ID" value="KII83181.1"/>
    <property type="molecule type" value="Genomic_DNA"/>
</dbReference>
<reference evidence="1 2" key="1">
    <citation type="submission" date="2014-06" db="EMBL/GenBank/DDBJ databases">
        <title>Evolutionary Origins and Diversification of the Mycorrhizal Mutualists.</title>
        <authorList>
            <consortium name="DOE Joint Genome Institute"/>
            <consortium name="Mycorrhizal Genomics Consortium"/>
            <person name="Kohler A."/>
            <person name="Kuo A."/>
            <person name="Nagy L.G."/>
            <person name="Floudas D."/>
            <person name="Copeland A."/>
            <person name="Barry K.W."/>
            <person name="Cichocki N."/>
            <person name="Veneault-Fourrey C."/>
            <person name="LaButti K."/>
            <person name="Lindquist E.A."/>
            <person name="Lipzen A."/>
            <person name="Lundell T."/>
            <person name="Morin E."/>
            <person name="Murat C."/>
            <person name="Riley R."/>
            <person name="Ohm R."/>
            <person name="Sun H."/>
            <person name="Tunlid A."/>
            <person name="Henrissat B."/>
            <person name="Grigoriev I.V."/>
            <person name="Hibbett D.S."/>
            <person name="Martin F."/>
        </authorList>
    </citation>
    <scope>NUCLEOTIDE SEQUENCE [LARGE SCALE GENOMIC DNA]</scope>
    <source>
        <strain evidence="1 2">FD-325 SS-3</strain>
    </source>
</reference>
<keyword evidence="2" id="KW-1185">Reference proteome</keyword>
<evidence type="ECO:0000313" key="2">
    <source>
        <dbReference type="Proteomes" id="UP000053263"/>
    </source>
</evidence>
<protein>
    <submittedName>
        <fullName evidence="1">Uncharacterized protein</fullName>
    </submittedName>
</protein>
<dbReference type="HOGENOM" id="CLU_006344_5_2_1"/>
<dbReference type="Proteomes" id="UP000053263">
    <property type="component" value="Unassembled WGS sequence"/>
</dbReference>
<evidence type="ECO:0000313" key="1">
    <source>
        <dbReference type="EMBL" id="KII83181.1"/>
    </source>
</evidence>
<organism evidence="1 2">
    <name type="scientific">Plicaturopsis crispa FD-325 SS-3</name>
    <dbReference type="NCBI Taxonomy" id="944288"/>
    <lineage>
        <taxon>Eukaryota</taxon>
        <taxon>Fungi</taxon>
        <taxon>Dikarya</taxon>
        <taxon>Basidiomycota</taxon>
        <taxon>Agaricomycotina</taxon>
        <taxon>Agaricomycetes</taxon>
        <taxon>Agaricomycetidae</taxon>
        <taxon>Amylocorticiales</taxon>
        <taxon>Amylocorticiaceae</taxon>
        <taxon>Plicatura</taxon>
        <taxon>Plicaturopsis crispa</taxon>
    </lineage>
</organism>
<name>A0A0C9SK62_PLICR</name>
<dbReference type="AlphaFoldDB" id="A0A0C9SK62"/>
<sequence>ELASWLMKNVGKTQTESFLKLPIVSTSQIKERTQTSYHNSRNLLERIDELPTGPGWSCDMLTVTGDKLDEDKKPMVEELELWRRDPVDCVRELLGNPTFRDHLKYAPEHVFLDKHGEDRVYDEAWTADWWWKIQVSLSAESPPLNSTNMHLC</sequence>
<dbReference type="InterPro" id="IPR041078">
    <property type="entry name" value="Plavaka"/>
</dbReference>
<dbReference type="OrthoDB" id="2688393at2759"/>
<dbReference type="Pfam" id="PF18759">
    <property type="entry name" value="Plavaka"/>
    <property type="match status" value="1"/>
</dbReference>
<gene>
    <name evidence="1" type="ORF">PLICRDRAFT_119771</name>
</gene>
<feature type="non-terminal residue" evidence="1">
    <location>
        <position position="152"/>
    </location>
</feature>
<accession>A0A0C9SK62</accession>
<proteinExistence type="predicted"/>